<dbReference type="Gene3D" id="2.30.24.10">
    <property type="entry name" value="CAT RNA-binding domain"/>
    <property type="match status" value="1"/>
</dbReference>
<accession>A0A414RZ27</accession>
<dbReference type="PANTHER" id="PTHR30185">
    <property type="entry name" value="CRYPTIC BETA-GLUCOSIDE BGL OPERON ANTITERMINATOR"/>
    <property type="match status" value="1"/>
</dbReference>
<feature type="domain" description="PRD" evidence="2">
    <location>
        <begin position="173"/>
        <end position="279"/>
    </location>
</feature>
<dbReference type="SUPFAM" id="SSF63520">
    <property type="entry name" value="PTS-regulatory domain, PRD"/>
    <property type="match status" value="2"/>
</dbReference>
<dbReference type="GO" id="GO:0006355">
    <property type="term" value="P:regulation of DNA-templated transcription"/>
    <property type="evidence" value="ECO:0007669"/>
    <property type="project" value="InterPro"/>
</dbReference>
<evidence type="ECO:0000256" key="1">
    <source>
        <dbReference type="ARBA" id="ARBA00022737"/>
    </source>
</evidence>
<dbReference type="InterPro" id="IPR036634">
    <property type="entry name" value="PRD_sf"/>
</dbReference>
<dbReference type="InterPro" id="IPR004341">
    <property type="entry name" value="CAT_RNA-bd_dom"/>
</dbReference>
<evidence type="ECO:0000313" key="3">
    <source>
        <dbReference type="EMBL" id="RHG04885.1"/>
    </source>
</evidence>
<feature type="domain" description="PRD" evidence="2">
    <location>
        <begin position="68"/>
        <end position="172"/>
    </location>
</feature>
<dbReference type="Pfam" id="PF03123">
    <property type="entry name" value="CAT_RBD"/>
    <property type="match status" value="1"/>
</dbReference>
<dbReference type="PROSITE" id="PS51372">
    <property type="entry name" value="PRD_2"/>
    <property type="match status" value="2"/>
</dbReference>
<gene>
    <name evidence="4" type="ORF">DW265_12605</name>
    <name evidence="3" type="ORF">DW641_13385</name>
</gene>
<dbReference type="Gene3D" id="1.10.1790.10">
    <property type="entry name" value="PRD domain"/>
    <property type="match status" value="2"/>
</dbReference>
<organism evidence="3 6">
    <name type="scientific">Dorea longicatena</name>
    <dbReference type="NCBI Taxonomy" id="88431"/>
    <lineage>
        <taxon>Bacteria</taxon>
        <taxon>Bacillati</taxon>
        <taxon>Bacillota</taxon>
        <taxon>Clostridia</taxon>
        <taxon>Lachnospirales</taxon>
        <taxon>Lachnospiraceae</taxon>
        <taxon>Dorea</taxon>
    </lineage>
</organism>
<dbReference type="Pfam" id="PF00874">
    <property type="entry name" value="PRD"/>
    <property type="match status" value="2"/>
</dbReference>
<dbReference type="Proteomes" id="UP000284112">
    <property type="component" value="Unassembled WGS sequence"/>
</dbReference>
<reference evidence="5 6" key="1">
    <citation type="submission" date="2018-08" db="EMBL/GenBank/DDBJ databases">
        <title>A genome reference for cultivated species of the human gut microbiota.</title>
        <authorList>
            <person name="Zou Y."/>
            <person name="Xue W."/>
            <person name="Luo G."/>
        </authorList>
    </citation>
    <scope>NUCLEOTIDE SEQUENCE [LARGE SCALE GENOMIC DNA]</scope>
    <source>
        <strain evidence="4 5">AM22-22</strain>
        <strain evidence="3 6">AM23-13</strain>
    </source>
</reference>
<dbReference type="AlphaFoldDB" id="A0A414RZ27"/>
<evidence type="ECO:0000259" key="2">
    <source>
        <dbReference type="PROSITE" id="PS51372"/>
    </source>
</evidence>
<name>A0A414RZ27_9FIRM</name>
<evidence type="ECO:0000313" key="4">
    <source>
        <dbReference type="EMBL" id="RHG23173.1"/>
    </source>
</evidence>
<dbReference type="PANTHER" id="PTHR30185:SF15">
    <property type="entry name" value="CRYPTIC BETA-GLUCOSIDE BGL OPERON ANTITERMINATOR"/>
    <property type="match status" value="1"/>
</dbReference>
<comment type="caution">
    <text evidence="3">The sequence shown here is derived from an EMBL/GenBank/DDBJ whole genome shotgun (WGS) entry which is preliminary data.</text>
</comment>
<dbReference type="SUPFAM" id="SSF50151">
    <property type="entry name" value="SacY-like RNA-binding domain"/>
    <property type="match status" value="1"/>
</dbReference>
<dbReference type="GO" id="GO:0003723">
    <property type="term" value="F:RNA binding"/>
    <property type="evidence" value="ECO:0007669"/>
    <property type="project" value="InterPro"/>
</dbReference>
<keyword evidence="5" id="KW-1185">Reference proteome</keyword>
<dbReference type="InterPro" id="IPR011608">
    <property type="entry name" value="PRD"/>
</dbReference>
<keyword evidence="1" id="KW-0677">Repeat</keyword>
<proteinExistence type="predicted"/>
<dbReference type="SMART" id="SM01061">
    <property type="entry name" value="CAT_RBD"/>
    <property type="match status" value="1"/>
</dbReference>
<dbReference type="Proteomes" id="UP000284095">
    <property type="component" value="Unassembled WGS sequence"/>
</dbReference>
<protein>
    <submittedName>
        <fullName evidence="3">PRD domain-containing protein</fullName>
    </submittedName>
</protein>
<evidence type="ECO:0000313" key="6">
    <source>
        <dbReference type="Proteomes" id="UP000284112"/>
    </source>
</evidence>
<dbReference type="EMBL" id="QRIC01000033">
    <property type="protein sequence ID" value="RHG23173.1"/>
    <property type="molecule type" value="Genomic_DNA"/>
</dbReference>
<sequence>MMYRIEKVLNHNTVIAIHQDDHKEVLIMGKGVGFGRKVAERIEVRPEDRLYSLQKYKERGGAKEIVKSIAPEFLELTNAVLNEAEKVFGKIDRMVLFPLADHIAFAVKRIQNHEQISNPLTEDIRVLFHMEFKVAESIRPLLKKQFQIDIEDDEIGYVALHIHSAIEDEKVSQAMQMARSVRECISMVEEAIGKPIDIASLSYNRLMNHIRYMVARALSGEKLKVNMNDYMEVKFPESFGMAQVICDRVGTSLGVKLEEVETGYLAMHIERVANDEREIEE</sequence>
<dbReference type="InterPro" id="IPR050661">
    <property type="entry name" value="BglG_antiterminators"/>
</dbReference>
<evidence type="ECO:0000313" key="5">
    <source>
        <dbReference type="Proteomes" id="UP000284095"/>
    </source>
</evidence>
<dbReference type="InterPro" id="IPR036650">
    <property type="entry name" value="CAT_RNA-bd_dom_sf"/>
</dbReference>
<dbReference type="EMBL" id="QRHW01000030">
    <property type="protein sequence ID" value="RHG04885.1"/>
    <property type="molecule type" value="Genomic_DNA"/>
</dbReference>